<gene>
    <name evidence="2" type="ORF">Esi_0210_0028</name>
</gene>
<protein>
    <submittedName>
        <fullName evidence="2">Uncharacterized protein</fullName>
    </submittedName>
</protein>
<evidence type="ECO:0000313" key="2">
    <source>
        <dbReference type="EMBL" id="CBN79421.1"/>
    </source>
</evidence>
<evidence type="ECO:0000313" key="3">
    <source>
        <dbReference type="Proteomes" id="UP000002630"/>
    </source>
</evidence>
<evidence type="ECO:0000256" key="1">
    <source>
        <dbReference type="SAM" id="MobiDB-lite"/>
    </source>
</evidence>
<dbReference type="Proteomes" id="UP000002630">
    <property type="component" value="Linkage Group LG25"/>
</dbReference>
<proteinExistence type="predicted"/>
<reference evidence="2 3" key="1">
    <citation type="journal article" date="2010" name="Nature">
        <title>The Ectocarpus genome and the independent evolution of multicellularity in brown algae.</title>
        <authorList>
            <person name="Cock J.M."/>
            <person name="Sterck L."/>
            <person name="Rouze P."/>
            <person name="Scornet D."/>
            <person name="Allen A.E."/>
            <person name="Amoutzias G."/>
            <person name="Anthouard V."/>
            <person name="Artiguenave F."/>
            <person name="Aury J.M."/>
            <person name="Badger J.H."/>
            <person name="Beszteri B."/>
            <person name="Billiau K."/>
            <person name="Bonnet E."/>
            <person name="Bothwell J.H."/>
            <person name="Bowler C."/>
            <person name="Boyen C."/>
            <person name="Brownlee C."/>
            <person name="Carrano C.J."/>
            <person name="Charrier B."/>
            <person name="Cho G.Y."/>
            <person name="Coelho S.M."/>
            <person name="Collen J."/>
            <person name="Corre E."/>
            <person name="Da Silva C."/>
            <person name="Delage L."/>
            <person name="Delaroque N."/>
            <person name="Dittami S.M."/>
            <person name="Doulbeau S."/>
            <person name="Elias M."/>
            <person name="Farnham G."/>
            <person name="Gachon C.M."/>
            <person name="Gschloessl B."/>
            <person name="Heesch S."/>
            <person name="Jabbari K."/>
            <person name="Jubin C."/>
            <person name="Kawai H."/>
            <person name="Kimura K."/>
            <person name="Kloareg B."/>
            <person name="Kupper F.C."/>
            <person name="Lang D."/>
            <person name="Le Bail A."/>
            <person name="Leblanc C."/>
            <person name="Lerouge P."/>
            <person name="Lohr M."/>
            <person name="Lopez P.J."/>
            <person name="Martens C."/>
            <person name="Maumus F."/>
            <person name="Michel G."/>
            <person name="Miranda-Saavedra D."/>
            <person name="Morales J."/>
            <person name="Moreau H."/>
            <person name="Motomura T."/>
            <person name="Nagasato C."/>
            <person name="Napoli C.A."/>
            <person name="Nelson D.R."/>
            <person name="Nyvall-Collen P."/>
            <person name="Peters A.F."/>
            <person name="Pommier C."/>
            <person name="Potin P."/>
            <person name="Poulain J."/>
            <person name="Quesneville H."/>
            <person name="Read B."/>
            <person name="Rensing S.A."/>
            <person name="Ritter A."/>
            <person name="Rousvoal S."/>
            <person name="Samanta M."/>
            <person name="Samson G."/>
            <person name="Schroeder D.C."/>
            <person name="Segurens B."/>
            <person name="Strittmatter M."/>
            <person name="Tonon T."/>
            <person name="Tregear J.W."/>
            <person name="Valentin K."/>
            <person name="von Dassow P."/>
            <person name="Yamagishi T."/>
            <person name="Van de Peer Y."/>
            <person name="Wincker P."/>
        </authorList>
    </citation>
    <scope>NUCLEOTIDE SEQUENCE [LARGE SCALE GENOMIC DNA]</scope>
    <source>
        <strain evidence="3">Ec32 / CCAP1310/4</strain>
    </source>
</reference>
<dbReference type="EMBL" id="FN649750">
    <property type="protein sequence ID" value="CBN79421.1"/>
    <property type="molecule type" value="Genomic_DNA"/>
</dbReference>
<sequence length="150" mass="16653">MRQTHNISDRSIDSGLIPPHLLDGSVPPPQGKRATSLDYFPPCVRPATVPAIRMGHQYRLIRDTPAKRLEAYKRGAVLRDGPVRIVSADYHWLHAICGQQPRPLPTGNDQQSESGSIPLHTSKDRTFMKKSAHRNPRGISRNVLGGFCTS</sequence>
<dbReference type="AlphaFoldDB" id="D8LIB8"/>
<feature type="region of interest" description="Disordered" evidence="1">
    <location>
        <begin position="101"/>
        <end position="150"/>
    </location>
</feature>
<keyword evidence="3" id="KW-1185">Reference proteome</keyword>
<feature type="region of interest" description="Disordered" evidence="1">
    <location>
        <begin position="1"/>
        <end position="37"/>
    </location>
</feature>
<accession>D8LIB8</accession>
<dbReference type="OrthoDB" id="10366324at2759"/>
<dbReference type="EMBL" id="FN648388">
    <property type="protein sequence ID" value="CBN79421.1"/>
    <property type="molecule type" value="Genomic_DNA"/>
</dbReference>
<organism evidence="2 3">
    <name type="scientific">Ectocarpus siliculosus</name>
    <name type="common">Brown alga</name>
    <name type="synonym">Conferva siliculosa</name>
    <dbReference type="NCBI Taxonomy" id="2880"/>
    <lineage>
        <taxon>Eukaryota</taxon>
        <taxon>Sar</taxon>
        <taxon>Stramenopiles</taxon>
        <taxon>Ochrophyta</taxon>
        <taxon>PX clade</taxon>
        <taxon>Phaeophyceae</taxon>
        <taxon>Ectocarpales</taxon>
        <taxon>Ectocarpaceae</taxon>
        <taxon>Ectocarpus</taxon>
    </lineage>
</organism>
<dbReference type="InParanoid" id="D8LIB8"/>
<name>D8LIB8_ECTSI</name>